<protein>
    <recommendedName>
        <fullName evidence="3">Cytoplasmic protein</fullName>
    </recommendedName>
</protein>
<dbReference type="PANTHER" id="PTHR32097:SF18">
    <property type="entry name" value="RING-TYPE DOMAIN-CONTAINING PROTEIN"/>
    <property type="match status" value="1"/>
</dbReference>
<evidence type="ECO:0000313" key="2">
    <source>
        <dbReference type="Proteomes" id="UP000036410"/>
    </source>
</evidence>
<name>A0A806TKW1_PRIMG</name>
<evidence type="ECO:0000313" key="1">
    <source>
        <dbReference type="EMBL" id="AKP78964.1"/>
    </source>
</evidence>
<dbReference type="RefSeq" id="WP_028415067.1">
    <property type="nucleotide sequence ID" value="NZ_CP010586.1"/>
</dbReference>
<sequence length="697" mass="79171">MKNDIFLRRQSKVIVKQGSDILPPAYVASMLKNIEALGFTASTSLIDRLLTLPFYEFMSFYEQLLLSLKRLVGAHVKYKPMYPNFPNEVMQASEAELYINAVLHYLTGVLPNSEKQDVFPLLDTTDLRIIDLGTDEEFDLMICQLIGANTSLSQTDRADIEWSLINLPALDLLPAVIPQKENAAFVSSVLIKTKKLPIDVLSSYFKTATDVLRLATALSDGDISLSSPTLFKKFSRFERRSLLQLLESTPNVEEDMFRYKVKWIRLGEILHPGEYKHRFPHAAKGFDTVRNHKRPLTFYSKLEKALEQQDVSKAVSLLEKRPGDFARRIDHLLRLSTGEQEAASIITAFAAVAHHVSTPVLLQLYSHMKHRHHRQDMRVVFPKGNVSKVMALDNPLPSLRKNLCDGVIDACKDALHDRFAKLPPLGNVWLDERLREQTIPFSQRSSSKTLKTISRGSKLTIPEGDTLRFFIWWKEGFANGEHTGSVDIDLSAGIYDENWQYKEHISYTNLSSKSFKAFHSGDITSAPNGACEFIDLHIPTILKKGGRYILMNVYSFSVQPFVMLPECFGGWMMRQHIESGEIFEPSTVQNKVDLASDSTISIPLIFDLQERKLIWTDISLHHHVEFENNLEQNNGSVSLMGKAMTKLLKPTLYDLFSFHAQARGTLVHDKQKADTIYSLDEGVTPYDIETIIETYLN</sequence>
<organism evidence="1 2">
    <name type="scientific">Priestia megaterium Q3</name>
    <dbReference type="NCBI Taxonomy" id="1452722"/>
    <lineage>
        <taxon>Bacteria</taxon>
        <taxon>Bacillati</taxon>
        <taxon>Bacillota</taxon>
        <taxon>Bacilli</taxon>
        <taxon>Bacillales</taxon>
        <taxon>Bacillaceae</taxon>
        <taxon>Priestia</taxon>
    </lineage>
</organism>
<evidence type="ECO:0008006" key="3">
    <source>
        <dbReference type="Google" id="ProtNLM"/>
    </source>
</evidence>
<dbReference type="AlphaFoldDB" id="A0A806TKW1"/>
<gene>
    <name evidence="1" type="ORF">AS52_04004</name>
</gene>
<reference evidence="1 2" key="1">
    <citation type="submission" date="2015-01" db="EMBL/GenBank/DDBJ databases">
        <title>Genome sequence of bacillus megaterium Q3.</title>
        <authorList>
            <person name="Wang Y."/>
            <person name="Luo K."/>
            <person name="Bai L."/>
            <person name="Luo F."/>
        </authorList>
    </citation>
    <scope>NUCLEOTIDE SEQUENCE [LARGE SCALE GENOMIC DNA]</scope>
    <source>
        <strain evidence="1 2">Q3</strain>
    </source>
</reference>
<dbReference type="Proteomes" id="UP000036410">
    <property type="component" value="Chromosome"/>
</dbReference>
<dbReference type="InterPro" id="IPR051324">
    <property type="entry name" value="Stress/Tellurium_Resist"/>
</dbReference>
<dbReference type="GeneID" id="48014445"/>
<proteinExistence type="predicted"/>
<dbReference type="EMBL" id="CP010586">
    <property type="protein sequence ID" value="AKP78964.1"/>
    <property type="molecule type" value="Genomic_DNA"/>
</dbReference>
<dbReference type="PANTHER" id="PTHR32097">
    <property type="entry name" value="CAMP-BINDING PROTEIN 1-RELATED"/>
    <property type="match status" value="1"/>
</dbReference>
<accession>A0A806TKW1</accession>